<accession>A0A1Y2GE33</accession>
<reference evidence="2 3" key="1">
    <citation type="submission" date="2016-07" db="EMBL/GenBank/DDBJ databases">
        <title>Pervasive Adenine N6-methylation of Active Genes in Fungi.</title>
        <authorList>
            <consortium name="DOE Joint Genome Institute"/>
            <person name="Mondo S.J."/>
            <person name="Dannebaum R.O."/>
            <person name="Kuo R.C."/>
            <person name="Labutti K."/>
            <person name="Haridas S."/>
            <person name="Kuo A."/>
            <person name="Salamov A."/>
            <person name="Ahrendt S.R."/>
            <person name="Lipzen A."/>
            <person name="Sullivan W."/>
            <person name="Andreopoulos W.B."/>
            <person name="Clum A."/>
            <person name="Lindquist E."/>
            <person name="Daum C."/>
            <person name="Ramamoorthy G.K."/>
            <person name="Gryganskyi A."/>
            <person name="Culley D."/>
            <person name="Magnuson J.K."/>
            <person name="James T.Y."/>
            <person name="O'Malley M.A."/>
            <person name="Stajich J.E."/>
            <person name="Spatafora J.W."/>
            <person name="Visel A."/>
            <person name="Grigoriev I.V."/>
        </authorList>
    </citation>
    <scope>NUCLEOTIDE SEQUENCE [LARGE SCALE GENOMIC DNA]</scope>
    <source>
        <strain evidence="2 3">NRRL 3116</strain>
    </source>
</reference>
<evidence type="ECO:0000313" key="2">
    <source>
        <dbReference type="EMBL" id="ORZ08275.1"/>
    </source>
</evidence>
<feature type="compositionally biased region" description="Basic and acidic residues" evidence="1">
    <location>
        <begin position="236"/>
        <end position="245"/>
    </location>
</feature>
<dbReference type="EMBL" id="MCFF01000038">
    <property type="protein sequence ID" value="ORZ08275.1"/>
    <property type="molecule type" value="Genomic_DNA"/>
</dbReference>
<sequence length="696" mass="78614">MDISAWITYLKEHRHKEAEQLWRGFSDKFNLSLSSSWFDAIAKCFNAMEEDPEHTNWAGEMKAMLRSERCDKWRAQYLLPKRSRLHGIILRATAQESSGAIVNAQNMIQQARHVLTNNVQGELAGLLMSAAPLNTQTTVTQVRQTANEKVAQDVVNEASKDSQEYENTQDDLNLDMPLSKKMRICPLPSPFRASPVSDEALDNALHEDKAEHIARLNTSQRNASIITTDAFTHRSFEDPVEKDDATFDEDRDFGSAAVSNDGEADRNQEAEESDDDNDDELAEIILPHDFHALFEALYRAANNQALQLPKMPKMESTLKMTLFQHVKDHLIAYRDLCKVKQKDLFVAASSVVYLHCADSETIFKLHDMPNLLEKTKEPDIAVPSNTLLQLLKRLKDQAQDDQGIFDVGQLADLIDIEKGSLVTKRSQGQKIDATMKLALDILQIVVPLCAVDPIHRPVDTEQKSQAVWERVFNTLFAKTVVTAVIGETGLKGSSKARSQNEAEYAVERPKGKKASPRKVDCKFVVSVEHMKKWEFVTISNSEMKPLRSTAVEVEMMVRKNIRLNHFIINQTGTPKMYFLNMQAYSASLMSLREHDGAHVCGKVLNHDLLIPTNHLELECFMDGRTLAALFSLRSYFLQVGRKLALQRLNSGSRDITLISAFSNVRTFFTPQMYKSMPPITKRPPPPPKKRPFSSSS</sequence>
<name>A0A1Y2GE33_9FUNG</name>
<feature type="region of interest" description="Disordered" evidence="1">
    <location>
        <begin position="236"/>
        <end position="277"/>
    </location>
</feature>
<feature type="compositionally biased region" description="Basic residues" evidence="1">
    <location>
        <begin position="687"/>
        <end position="696"/>
    </location>
</feature>
<organism evidence="2 3">
    <name type="scientific">Lobosporangium transversale</name>
    <dbReference type="NCBI Taxonomy" id="64571"/>
    <lineage>
        <taxon>Eukaryota</taxon>
        <taxon>Fungi</taxon>
        <taxon>Fungi incertae sedis</taxon>
        <taxon>Mucoromycota</taxon>
        <taxon>Mortierellomycotina</taxon>
        <taxon>Mortierellomycetes</taxon>
        <taxon>Mortierellales</taxon>
        <taxon>Mortierellaceae</taxon>
        <taxon>Lobosporangium</taxon>
    </lineage>
</organism>
<dbReference type="InParanoid" id="A0A1Y2GE33"/>
<gene>
    <name evidence="2" type="ORF">BCR41DRAFT_424553</name>
</gene>
<protein>
    <submittedName>
        <fullName evidence="2">Uncharacterized protein</fullName>
    </submittedName>
</protein>
<dbReference type="RefSeq" id="XP_021878358.1">
    <property type="nucleotide sequence ID" value="XM_022030448.1"/>
</dbReference>
<keyword evidence="3" id="KW-1185">Reference proteome</keyword>
<proteinExistence type="predicted"/>
<dbReference type="AlphaFoldDB" id="A0A1Y2GE33"/>
<feature type="region of interest" description="Disordered" evidence="1">
    <location>
        <begin position="674"/>
        <end position="696"/>
    </location>
</feature>
<dbReference type="Proteomes" id="UP000193648">
    <property type="component" value="Unassembled WGS sequence"/>
</dbReference>
<evidence type="ECO:0000256" key="1">
    <source>
        <dbReference type="SAM" id="MobiDB-lite"/>
    </source>
</evidence>
<comment type="caution">
    <text evidence="2">The sequence shown here is derived from an EMBL/GenBank/DDBJ whole genome shotgun (WGS) entry which is preliminary data.</text>
</comment>
<dbReference type="GeneID" id="33572290"/>
<dbReference type="OrthoDB" id="2426443at2759"/>
<evidence type="ECO:0000313" key="3">
    <source>
        <dbReference type="Proteomes" id="UP000193648"/>
    </source>
</evidence>